<dbReference type="AlphaFoldDB" id="G0N807"/>
<feature type="domain" description="RING-type" evidence="6">
    <location>
        <begin position="254"/>
        <end position="300"/>
    </location>
</feature>
<dbReference type="Gene3D" id="3.30.40.10">
    <property type="entry name" value="Zinc/RING finger domain, C3HC4 (zinc finger)"/>
    <property type="match status" value="1"/>
</dbReference>
<evidence type="ECO:0000313" key="8">
    <source>
        <dbReference type="Proteomes" id="UP000008068"/>
    </source>
</evidence>
<evidence type="ECO:0000259" key="6">
    <source>
        <dbReference type="PROSITE" id="PS50089"/>
    </source>
</evidence>
<keyword evidence="1" id="KW-0479">Metal-binding</keyword>
<dbReference type="SMART" id="SM00184">
    <property type="entry name" value="RING"/>
    <property type="match status" value="1"/>
</dbReference>
<dbReference type="STRING" id="135651.G0N807"/>
<keyword evidence="2 4" id="KW-0863">Zinc-finger</keyword>
<feature type="transmembrane region" description="Helical" evidence="5">
    <location>
        <begin position="43"/>
        <end position="64"/>
    </location>
</feature>
<gene>
    <name evidence="7" type="ORF">CAEBREN_22814</name>
</gene>
<feature type="transmembrane region" description="Helical" evidence="5">
    <location>
        <begin position="85"/>
        <end position="101"/>
    </location>
</feature>
<dbReference type="Pfam" id="PF13639">
    <property type="entry name" value="zf-RING_2"/>
    <property type="match status" value="1"/>
</dbReference>
<dbReference type="InParanoid" id="G0N807"/>
<organism evidence="8">
    <name type="scientific">Caenorhabditis brenneri</name>
    <name type="common">Nematode worm</name>
    <dbReference type="NCBI Taxonomy" id="135651"/>
    <lineage>
        <taxon>Eukaryota</taxon>
        <taxon>Metazoa</taxon>
        <taxon>Ecdysozoa</taxon>
        <taxon>Nematoda</taxon>
        <taxon>Chromadorea</taxon>
        <taxon>Rhabditida</taxon>
        <taxon>Rhabditina</taxon>
        <taxon>Rhabditomorpha</taxon>
        <taxon>Rhabditoidea</taxon>
        <taxon>Rhabditidae</taxon>
        <taxon>Peloderinae</taxon>
        <taxon>Caenorhabditis</taxon>
    </lineage>
</organism>
<dbReference type="InterPro" id="IPR001841">
    <property type="entry name" value="Znf_RING"/>
</dbReference>
<keyword evidence="8" id="KW-1185">Reference proteome</keyword>
<keyword evidence="5" id="KW-0472">Membrane</keyword>
<dbReference type="PROSITE" id="PS00518">
    <property type="entry name" value="ZF_RING_1"/>
    <property type="match status" value="1"/>
</dbReference>
<keyword evidence="5" id="KW-0812">Transmembrane</keyword>
<dbReference type="InterPro" id="IPR013083">
    <property type="entry name" value="Znf_RING/FYVE/PHD"/>
</dbReference>
<feature type="transmembrane region" description="Helical" evidence="5">
    <location>
        <begin position="107"/>
        <end position="129"/>
    </location>
</feature>
<dbReference type="InterPro" id="IPR052667">
    <property type="entry name" value="E3_ubiquitin-ligase_RING"/>
</dbReference>
<dbReference type="eggNOG" id="KOG4185">
    <property type="taxonomic scope" value="Eukaryota"/>
</dbReference>
<dbReference type="EMBL" id="GL379849">
    <property type="protein sequence ID" value="EGT55015.1"/>
    <property type="molecule type" value="Genomic_DNA"/>
</dbReference>
<dbReference type="PANTHER" id="PTHR47156:SF7">
    <property type="entry name" value="RING-TYPE DOMAIN-CONTAINING PROTEIN"/>
    <property type="match status" value="1"/>
</dbReference>
<evidence type="ECO:0000256" key="3">
    <source>
        <dbReference type="ARBA" id="ARBA00022833"/>
    </source>
</evidence>
<evidence type="ECO:0000256" key="2">
    <source>
        <dbReference type="ARBA" id="ARBA00022771"/>
    </source>
</evidence>
<protein>
    <recommendedName>
        <fullName evidence="6">RING-type domain-containing protein</fullName>
    </recommendedName>
</protein>
<feature type="transmembrane region" description="Helical" evidence="5">
    <location>
        <begin position="18"/>
        <end position="37"/>
    </location>
</feature>
<reference evidence="8" key="1">
    <citation type="submission" date="2011-07" db="EMBL/GenBank/DDBJ databases">
        <authorList>
            <consortium name="Caenorhabditis brenneri Sequencing and Analysis Consortium"/>
            <person name="Wilson R.K."/>
        </authorList>
    </citation>
    <scope>NUCLEOTIDE SEQUENCE [LARGE SCALE GENOMIC DNA]</scope>
    <source>
        <strain evidence="8">PB2801</strain>
    </source>
</reference>
<evidence type="ECO:0000256" key="5">
    <source>
        <dbReference type="SAM" id="Phobius"/>
    </source>
</evidence>
<dbReference type="FunCoup" id="G0N807">
    <property type="interactions" value="21"/>
</dbReference>
<dbReference type="Proteomes" id="UP000008068">
    <property type="component" value="Unassembled WGS sequence"/>
</dbReference>
<evidence type="ECO:0000256" key="1">
    <source>
        <dbReference type="ARBA" id="ARBA00022723"/>
    </source>
</evidence>
<proteinExistence type="predicted"/>
<keyword evidence="5" id="KW-1133">Transmembrane helix</keyword>
<sequence length="328" mass="37740">MIIGSNFYHSYTAVVSRVYWNSLIVLTILGVLYLVFAELATENFFYSGLIFAAVVASFMVLKGFHYLIKLIHKLLKVKPQKKCKSIMIIAFLIMYLISWAPRLMVLYFGYEFFVFWSMVFVGIQAITLINHEFIRTLPCEILYSQDPTIPIILGNFFHCVFLLGLSRFGTSFDEMKDKVAIVAFQLMYFPICCVVYTDFCKVLNGEWRMTNVPSTNDTTNNNNNQQNMGLVGNAQVRPLRVEVVGDKADQRVDCRICRHEYTDTRTPRVLKECGHTVCEECADRLLTYSNTKYLICPFCQMVTVVKGPAALLPKNYGMIDIMDYMKDK</sequence>
<dbReference type="SUPFAM" id="SSF57850">
    <property type="entry name" value="RING/U-box"/>
    <property type="match status" value="1"/>
</dbReference>
<dbReference type="InterPro" id="IPR017907">
    <property type="entry name" value="Znf_RING_CS"/>
</dbReference>
<keyword evidence="3" id="KW-0862">Zinc</keyword>
<dbReference type="OMA" id="INCRICR"/>
<evidence type="ECO:0000313" key="7">
    <source>
        <dbReference type="EMBL" id="EGT55015.1"/>
    </source>
</evidence>
<dbReference type="GO" id="GO:0008270">
    <property type="term" value="F:zinc ion binding"/>
    <property type="evidence" value="ECO:0007669"/>
    <property type="project" value="UniProtKB-KW"/>
</dbReference>
<dbReference type="HOGENOM" id="CLU_051246_0_0_1"/>
<accession>G0N807</accession>
<feature type="transmembrane region" description="Helical" evidence="5">
    <location>
        <begin position="149"/>
        <end position="168"/>
    </location>
</feature>
<dbReference type="PANTHER" id="PTHR47156">
    <property type="entry name" value="PROTEIN CBG20824"/>
    <property type="match status" value="1"/>
</dbReference>
<name>G0N807_CAEBE</name>
<evidence type="ECO:0000256" key="4">
    <source>
        <dbReference type="PROSITE-ProRule" id="PRU00175"/>
    </source>
</evidence>
<feature type="transmembrane region" description="Helical" evidence="5">
    <location>
        <begin position="180"/>
        <end position="199"/>
    </location>
</feature>
<dbReference type="PROSITE" id="PS50089">
    <property type="entry name" value="ZF_RING_2"/>
    <property type="match status" value="1"/>
</dbReference>